<dbReference type="OrthoDB" id="3061561at2759"/>
<dbReference type="PANTHER" id="PTHR35043">
    <property type="entry name" value="TRANSCRIPTION FACTOR DOMAIN-CONTAINING PROTEIN"/>
    <property type="match status" value="1"/>
</dbReference>
<feature type="transmembrane region" description="Helical" evidence="1">
    <location>
        <begin position="336"/>
        <end position="354"/>
    </location>
</feature>
<evidence type="ECO:0000313" key="2">
    <source>
        <dbReference type="EMBL" id="KAF2141460.1"/>
    </source>
</evidence>
<keyword evidence="1" id="KW-0812">Transmembrane</keyword>
<keyword evidence="3" id="KW-1185">Reference proteome</keyword>
<proteinExistence type="predicted"/>
<dbReference type="AlphaFoldDB" id="A0A6A6BBH0"/>
<sequence length="459" mass="53521">MFNVFGDRAENTTTWRPEPQYRGTYSILSSCILTLVLCVWTVVHLNLPEHGEKQWWQMYRKVGWLIVGLFAPELVAFSAFQQWRDARSLTKTMVSHFRGKQSQPLPSWVKIVRKIMILCGFRSRDYFKEESPSQMRHIWTDVHSFYAVMGGFAIQPTDISTNFLASNQMRMTVTPRAIDFIAKREPDLIPYISLKEIQDKSKASALAKAIVLFQASWFVCQCITRLTQHLSVSLLELNTFGHYICALLIAFLWWHKPLDVGEPTLLRNSASQELPALLYMAENRWRLASLALKESYKLGKYGDKFEDWGMDRVPRHAVVKRVRNFPRLNHWNNKQFYIGFSFAALTYALLHLVAWESTFPSRTEQILWRISCLTIASTGIFLVLIFDLVSLVTYPLRKICWYIFPPIFTYLKWPFLISYGALYLLARVFLVVESFINLAHLPDSAFELPQWSRYFPHIG</sequence>
<feature type="transmembrane region" description="Helical" evidence="1">
    <location>
        <begin position="366"/>
        <end position="393"/>
    </location>
</feature>
<keyword evidence="1" id="KW-0472">Membrane</keyword>
<dbReference type="RefSeq" id="XP_033397173.1">
    <property type="nucleotide sequence ID" value="XM_033539087.1"/>
</dbReference>
<evidence type="ECO:0000313" key="3">
    <source>
        <dbReference type="Proteomes" id="UP000799438"/>
    </source>
</evidence>
<feature type="transmembrane region" description="Helical" evidence="1">
    <location>
        <begin position="413"/>
        <end position="432"/>
    </location>
</feature>
<keyword evidence="1" id="KW-1133">Transmembrane helix</keyword>
<dbReference type="GeneID" id="54296583"/>
<dbReference type="Proteomes" id="UP000799438">
    <property type="component" value="Unassembled WGS sequence"/>
</dbReference>
<feature type="transmembrane region" description="Helical" evidence="1">
    <location>
        <begin position="25"/>
        <end position="43"/>
    </location>
</feature>
<dbReference type="EMBL" id="ML995487">
    <property type="protein sequence ID" value="KAF2141460.1"/>
    <property type="molecule type" value="Genomic_DNA"/>
</dbReference>
<name>A0A6A6BBH0_9PEZI</name>
<protein>
    <submittedName>
        <fullName evidence="2">Uncharacterized protein</fullName>
    </submittedName>
</protein>
<gene>
    <name evidence="2" type="ORF">K452DRAFT_272338</name>
</gene>
<reference evidence="2" key="1">
    <citation type="journal article" date="2020" name="Stud. Mycol.">
        <title>101 Dothideomycetes genomes: a test case for predicting lifestyles and emergence of pathogens.</title>
        <authorList>
            <person name="Haridas S."/>
            <person name="Albert R."/>
            <person name="Binder M."/>
            <person name="Bloem J."/>
            <person name="Labutti K."/>
            <person name="Salamov A."/>
            <person name="Andreopoulos B."/>
            <person name="Baker S."/>
            <person name="Barry K."/>
            <person name="Bills G."/>
            <person name="Bluhm B."/>
            <person name="Cannon C."/>
            <person name="Castanera R."/>
            <person name="Culley D."/>
            <person name="Daum C."/>
            <person name="Ezra D."/>
            <person name="Gonzalez J."/>
            <person name="Henrissat B."/>
            <person name="Kuo A."/>
            <person name="Liang C."/>
            <person name="Lipzen A."/>
            <person name="Lutzoni F."/>
            <person name="Magnuson J."/>
            <person name="Mondo S."/>
            <person name="Nolan M."/>
            <person name="Ohm R."/>
            <person name="Pangilinan J."/>
            <person name="Park H.-J."/>
            <person name="Ramirez L."/>
            <person name="Alfaro M."/>
            <person name="Sun H."/>
            <person name="Tritt A."/>
            <person name="Yoshinaga Y."/>
            <person name="Zwiers L.-H."/>
            <person name="Turgeon B."/>
            <person name="Goodwin S."/>
            <person name="Spatafora J."/>
            <person name="Crous P."/>
            <person name="Grigoriev I."/>
        </authorList>
    </citation>
    <scope>NUCLEOTIDE SEQUENCE</scope>
    <source>
        <strain evidence="2">CBS 121167</strain>
    </source>
</reference>
<dbReference type="PANTHER" id="PTHR35043:SF9">
    <property type="match status" value="1"/>
</dbReference>
<organism evidence="2 3">
    <name type="scientific">Aplosporella prunicola CBS 121167</name>
    <dbReference type="NCBI Taxonomy" id="1176127"/>
    <lineage>
        <taxon>Eukaryota</taxon>
        <taxon>Fungi</taxon>
        <taxon>Dikarya</taxon>
        <taxon>Ascomycota</taxon>
        <taxon>Pezizomycotina</taxon>
        <taxon>Dothideomycetes</taxon>
        <taxon>Dothideomycetes incertae sedis</taxon>
        <taxon>Botryosphaeriales</taxon>
        <taxon>Aplosporellaceae</taxon>
        <taxon>Aplosporella</taxon>
    </lineage>
</organism>
<evidence type="ECO:0000256" key="1">
    <source>
        <dbReference type="SAM" id="Phobius"/>
    </source>
</evidence>
<accession>A0A6A6BBH0</accession>
<feature type="transmembrane region" description="Helical" evidence="1">
    <location>
        <begin position="234"/>
        <end position="254"/>
    </location>
</feature>
<feature type="transmembrane region" description="Helical" evidence="1">
    <location>
        <begin position="63"/>
        <end position="83"/>
    </location>
</feature>